<reference evidence="2 3" key="1">
    <citation type="submission" date="2021-11" db="EMBL/GenBank/DDBJ databases">
        <title>Genomic of Niabella pedocola.</title>
        <authorList>
            <person name="Wu T."/>
        </authorList>
    </citation>
    <scope>NUCLEOTIDE SEQUENCE [LARGE SCALE GENOMIC DNA]</scope>
    <source>
        <strain evidence="2 3">JCM 31011</strain>
    </source>
</reference>
<feature type="chain" id="PRO_5046623345" description="WG repeat-containing protein" evidence="1">
    <location>
        <begin position="22"/>
        <end position="236"/>
    </location>
</feature>
<sequence>MKIKTVVLTLLYTLTAANLHAQQDGFLSFTAPAYLPETFYKTFGKDLPIYNGRLYQGYLPTITGTPFLDEDQWTGGIVFFDSTWYKDVQLKYDVVAGELMVDNPGRMPVILPNNRLYGFTLGQRKFVKLGPGNSSLLSSGFYEMLSEGTLTALALRKKTIKETTGQSVIEREFIWNTRFFIYKDGTFYPVNSKRNLYAIIKEKKAAIHKVLKKNDIRFRKNPEAAIRTATQLYNQD</sequence>
<keyword evidence="3" id="KW-1185">Reference proteome</keyword>
<evidence type="ECO:0000313" key="3">
    <source>
        <dbReference type="Proteomes" id="UP001199816"/>
    </source>
</evidence>
<keyword evidence="1" id="KW-0732">Signal</keyword>
<accession>A0ABS8PSH3</accession>
<proteinExistence type="predicted"/>
<feature type="signal peptide" evidence="1">
    <location>
        <begin position="1"/>
        <end position="21"/>
    </location>
</feature>
<evidence type="ECO:0008006" key="4">
    <source>
        <dbReference type="Google" id="ProtNLM"/>
    </source>
</evidence>
<dbReference type="Proteomes" id="UP001199816">
    <property type="component" value="Unassembled WGS sequence"/>
</dbReference>
<name>A0ABS8PSH3_9BACT</name>
<evidence type="ECO:0000256" key="1">
    <source>
        <dbReference type="SAM" id="SignalP"/>
    </source>
</evidence>
<comment type="caution">
    <text evidence="2">The sequence shown here is derived from an EMBL/GenBank/DDBJ whole genome shotgun (WGS) entry which is preliminary data.</text>
</comment>
<gene>
    <name evidence="2" type="ORF">LQ567_14710</name>
</gene>
<organism evidence="2 3">
    <name type="scientific">Niabella pedocola</name>
    <dbReference type="NCBI Taxonomy" id="1752077"/>
    <lineage>
        <taxon>Bacteria</taxon>
        <taxon>Pseudomonadati</taxon>
        <taxon>Bacteroidota</taxon>
        <taxon>Chitinophagia</taxon>
        <taxon>Chitinophagales</taxon>
        <taxon>Chitinophagaceae</taxon>
        <taxon>Niabella</taxon>
    </lineage>
</organism>
<protein>
    <recommendedName>
        <fullName evidence="4">WG repeat-containing protein</fullName>
    </recommendedName>
</protein>
<dbReference type="RefSeq" id="WP_231005284.1">
    <property type="nucleotide sequence ID" value="NZ_JAJNEC010000005.1"/>
</dbReference>
<evidence type="ECO:0000313" key="2">
    <source>
        <dbReference type="EMBL" id="MCD2424027.1"/>
    </source>
</evidence>
<dbReference type="EMBL" id="JAJNEC010000005">
    <property type="protein sequence ID" value="MCD2424027.1"/>
    <property type="molecule type" value="Genomic_DNA"/>
</dbReference>